<dbReference type="AlphaFoldDB" id="A0A9D3UIS8"/>
<dbReference type="InterPro" id="IPR011993">
    <property type="entry name" value="PH-like_dom_sf"/>
</dbReference>
<evidence type="ECO:0000313" key="3">
    <source>
        <dbReference type="Proteomes" id="UP000828251"/>
    </source>
</evidence>
<dbReference type="OrthoDB" id="779660at2759"/>
<dbReference type="InterPro" id="IPR035417">
    <property type="entry name" value="SSRP1/POB3_N"/>
</dbReference>
<dbReference type="GO" id="GO:0042393">
    <property type="term" value="F:histone binding"/>
    <property type="evidence" value="ECO:0007669"/>
    <property type="project" value="TreeGrafter"/>
</dbReference>
<dbReference type="GO" id="GO:0031491">
    <property type="term" value="F:nucleosome binding"/>
    <property type="evidence" value="ECO:0007669"/>
    <property type="project" value="TreeGrafter"/>
</dbReference>
<dbReference type="InterPro" id="IPR050454">
    <property type="entry name" value="RTT106/SSRP1_HistChap/FACT"/>
</dbReference>
<dbReference type="PANTHER" id="PTHR45849">
    <property type="entry name" value="FACT COMPLEX SUBUNIT SSRP1"/>
    <property type="match status" value="1"/>
</dbReference>
<dbReference type="Gene3D" id="2.30.29.30">
    <property type="entry name" value="Pleckstrin-homology domain (PH domain)/Phosphotyrosine-binding domain (PTB)"/>
    <property type="match status" value="1"/>
</dbReference>
<feature type="domain" description="FACT complex subunit SSRP1/POB3 N-terminal PH" evidence="1">
    <location>
        <begin position="7"/>
        <end position="84"/>
    </location>
</feature>
<comment type="caution">
    <text evidence="2">The sequence shown here is derived from an EMBL/GenBank/DDBJ whole genome shotgun (WGS) entry which is preliminary data.</text>
</comment>
<dbReference type="GO" id="GO:0035101">
    <property type="term" value="C:FACT complex"/>
    <property type="evidence" value="ECO:0007669"/>
    <property type="project" value="TreeGrafter"/>
</dbReference>
<dbReference type="PANTHER" id="PTHR45849:SF1">
    <property type="entry name" value="FACT COMPLEX SUBUNIT SSRP1"/>
    <property type="match status" value="1"/>
</dbReference>
<evidence type="ECO:0000313" key="2">
    <source>
        <dbReference type="EMBL" id="KAH1045908.1"/>
    </source>
</evidence>
<organism evidence="2 3">
    <name type="scientific">Gossypium stocksii</name>
    <dbReference type="NCBI Taxonomy" id="47602"/>
    <lineage>
        <taxon>Eukaryota</taxon>
        <taxon>Viridiplantae</taxon>
        <taxon>Streptophyta</taxon>
        <taxon>Embryophyta</taxon>
        <taxon>Tracheophyta</taxon>
        <taxon>Spermatophyta</taxon>
        <taxon>Magnoliopsida</taxon>
        <taxon>eudicotyledons</taxon>
        <taxon>Gunneridae</taxon>
        <taxon>Pentapetalae</taxon>
        <taxon>rosids</taxon>
        <taxon>malvids</taxon>
        <taxon>Malvales</taxon>
        <taxon>Malvaceae</taxon>
        <taxon>Malvoideae</taxon>
        <taxon>Gossypium</taxon>
    </lineage>
</organism>
<dbReference type="Proteomes" id="UP000828251">
    <property type="component" value="Unassembled WGS sequence"/>
</dbReference>
<proteinExistence type="predicted"/>
<reference evidence="2 3" key="1">
    <citation type="journal article" date="2021" name="Plant Biotechnol. J.">
        <title>Multi-omics assisted identification of the key and species-specific regulatory components of drought-tolerant mechanisms in Gossypium stocksii.</title>
        <authorList>
            <person name="Yu D."/>
            <person name="Ke L."/>
            <person name="Zhang D."/>
            <person name="Wu Y."/>
            <person name="Sun Y."/>
            <person name="Mei J."/>
            <person name="Sun J."/>
            <person name="Sun Y."/>
        </authorList>
    </citation>
    <scope>NUCLEOTIDE SEQUENCE [LARGE SCALE GENOMIC DNA]</scope>
    <source>
        <strain evidence="3">cv. E1</strain>
        <tissue evidence="2">Leaf</tissue>
    </source>
</reference>
<sequence>MTDGHLFNNISLGGRGGTNPEQLKIYSGGILWKKQGGGKAVEVDKSDILGVTWMKVPRTNQLGVRIKGGLYYKFARFRDQDVARNILTSVTGSKQAFEVSLADVSQTQLQGKNDVILEFHVDDTTGANEHLRSLAFCLCGSTLYDGPCTMHGLHSLTSGILKFWRIDCIWEFEDIEEIITPNQIRFIDYEVGSFIVGI</sequence>
<dbReference type="Pfam" id="PF17292">
    <property type="entry name" value="POB3_N"/>
    <property type="match status" value="1"/>
</dbReference>
<evidence type="ECO:0000259" key="1">
    <source>
        <dbReference type="Pfam" id="PF17292"/>
    </source>
</evidence>
<name>A0A9D3UIS8_9ROSI</name>
<dbReference type="EMBL" id="JAIQCV010000011">
    <property type="protein sequence ID" value="KAH1045908.1"/>
    <property type="molecule type" value="Genomic_DNA"/>
</dbReference>
<keyword evidence="3" id="KW-1185">Reference proteome</keyword>
<dbReference type="FunFam" id="2.30.29.30:FF:000298">
    <property type="entry name" value="FACT complex subunit SSRP1"/>
    <property type="match status" value="1"/>
</dbReference>
<accession>A0A9D3UIS8</accession>
<gene>
    <name evidence="2" type="ORF">J1N35_036692</name>
</gene>
<protein>
    <recommendedName>
        <fullName evidence="1">FACT complex subunit SSRP1/POB3 N-terminal PH domain-containing protein</fullName>
    </recommendedName>
</protein>